<dbReference type="PANTHER" id="PTHR43903">
    <property type="entry name" value="NEUROLIGIN"/>
    <property type="match status" value="1"/>
</dbReference>
<comment type="similarity">
    <text evidence="1">Belongs to the type-B carboxylesterase/lipase family.</text>
</comment>
<evidence type="ECO:0000256" key="2">
    <source>
        <dbReference type="ARBA" id="ARBA00022729"/>
    </source>
</evidence>
<keyword evidence="7" id="KW-1185">Reference proteome</keyword>
<protein>
    <recommendedName>
        <fullName evidence="5">Carboxylesterase type B domain-containing protein</fullName>
    </recommendedName>
</protein>
<reference evidence="6" key="1">
    <citation type="submission" date="2022-03" db="EMBL/GenBank/DDBJ databases">
        <authorList>
            <person name="Tunstrom K."/>
        </authorList>
    </citation>
    <scope>NUCLEOTIDE SEQUENCE</scope>
</reference>
<dbReference type="PROSITE" id="PS00941">
    <property type="entry name" value="CARBOXYLESTERASE_B_2"/>
    <property type="match status" value="1"/>
</dbReference>
<dbReference type="Proteomes" id="UP001153954">
    <property type="component" value="Unassembled WGS sequence"/>
</dbReference>
<keyword evidence="2 4" id="KW-0732">Signal</keyword>
<organism evidence="6 7">
    <name type="scientific">Euphydryas editha</name>
    <name type="common">Edith's checkerspot</name>
    <dbReference type="NCBI Taxonomy" id="104508"/>
    <lineage>
        <taxon>Eukaryota</taxon>
        <taxon>Metazoa</taxon>
        <taxon>Ecdysozoa</taxon>
        <taxon>Arthropoda</taxon>
        <taxon>Hexapoda</taxon>
        <taxon>Insecta</taxon>
        <taxon>Pterygota</taxon>
        <taxon>Neoptera</taxon>
        <taxon>Endopterygota</taxon>
        <taxon>Lepidoptera</taxon>
        <taxon>Glossata</taxon>
        <taxon>Ditrysia</taxon>
        <taxon>Papilionoidea</taxon>
        <taxon>Nymphalidae</taxon>
        <taxon>Nymphalinae</taxon>
        <taxon>Euphydryas</taxon>
    </lineage>
</organism>
<feature type="signal peptide" evidence="4">
    <location>
        <begin position="1"/>
        <end position="19"/>
    </location>
</feature>
<dbReference type="SUPFAM" id="SSF53474">
    <property type="entry name" value="alpha/beta-Hydrolases"/>
    <property type="match status" value="1"/>
</dbReference>
<dbReference type="InterPro" id="IPR051093">
    <property type="entry name" value="Neuroligin/BSAL"/>
</dbReference>
<comment type="caution">
    <text evidence="6">The sequence shown here is derived from an EMBL/GenBank/DDBJ whole genome shotgun (WGS) entry which is preliminary data.</text>
</comment>
<evidence type="ECO:0000256" key="3">
    <source>
        <dbReference type="ARBA" id="ARBA00023180"/>
    </source>
</evidence>
<dbReference type="AlphaFoldDB" id="A0AAU9UVL7"/>
<evidence type="ECO:0000313" key="6">
    <source>
        <dbReference type="EMBL" id="CAH2103576.1"/>
    </source>
</evidence>
<dbReference type="InterPro" id="IPR019819">
    <property type="entry name" value="Carboxylesterase_B_CS"/>
</dbReference>
<sequence>MFRGIVLWLLNVFFVVICAESVPIRETSLGVLEGYYMKTRSGRLISAFTAIPYAVPPVGELRFMPPVPVQPWEGILNASKVAPICVQRNPYTRQKEIVGQEDCLYLNIYSPYIGNVSNIDSVTIFSILILFRYGYTVANVPANDNVQGLPPGKFPDVYISFTSKDQ</sequence>
<evidence type="ECO:0000256" key="4">
    <source>
        <dbReference type="SAM" id="SignalP"/>
    </source>
</evidence>
<feature type="chain" id="PRO_5043560952" description="Carboxylesterase type B domain-containing protein" evidence="4">
    <location>
        <begin position="20"/>
        <end position="166"/>
    </location>
</feature>
<proteinExistence type="inferred from homology"/>
<gene>
    <name evidence="6" type="ORF">EEDITHA_LOCUS18063</name>
</gene>
<dbReference type="EMBL" id="CAKOGL010000026">
    <property type="protein sequence ID" value="CAH2103576.1"/>
    <property type="molecule type" value="Genomic_DNA"/>
</dbReference>
<evidence type="ECO:0000256" key="1">
    <source>
        <dbReference type="ARBA" id="ARBA00005964"/>
    </source>
</evidence>
<evidence type="ECO:0000313" key="7">
    <source>
        <dbReference type="Proteomes" id="UP001153954"/>
    </source>
</evidence>
<dbReference type="InterPro" id="IPR002018">
    <property type="entry name" value="CarbesteraseB"/>
</dbReference>
<dbReference type="Gene3D" id="3.40.50.1820">
    <property type="entry name" value="alpha/beta hydrolase"/>
    <property type="match status" value="1"/>
</dbReference>
<name>A0AAU9UVL7_EUPED</name>
<feature type="domain" description="Carboxylesterase type B" evidence="5">
    <location>
        <begin position="23"/>
        <end position="113"/>
    </location>
</feature>
<accession>A0AAU9UVL7</accession>
<keyword evidence="3" id="KW-0325">Glycoprotein</keyword>
<dbReference type="Pfam" id="PF00135">
    <property type="entry name" value="COesterase"/>
    <property type="match status" value="1"/>
</dbReference>
<dbReference type="InterPro" id="IPR029058">
    <property type="entry name" value="AB_hydrolase_fold"/>
</dbReference>
<evidence type="ECO:0000259" key="5">
    <source>
        <dbReference type="Pfam" id="PF00135"/>
    </source>
</evidence>